<reference evidence="2" key="1">
    <citation type="submission" date="2020-10" db="EMBL/GenBank/DDBJ databases">
        <authorList>
            <person name="Gilroy R."/>
        </authorList>
    </citation>
    <scope>NUCLEOTIDE SEQUENCE</scope>
    <source>
        <strain evidence="2">CHK152-2871</strain>
    </source>
</reference>
<organism evidence="2 3">
    <name type="scientific">Candidatus Galligastranaerophilus intestinavium</name>
    <dbReference type="NCBI Taxonomy" id="2840836"/>
    <lineage>
        <taxon>Bacteria</taxon>
        <taxon>Candidatus Galligastranaerophilus</taxon>
    </lineage>
</organism>
<keyword evidence="1" id="KW-0472">Membrane</keyword>
<comment type="caution">
    <text evidence="2">The sequence shown here is derived from an EMBL/GenBank/DDBJ whole genome shotgun (WGS) entry which is preliminary data.</text>
</comment>
<dbReference type="Gene3D" id="3.30.700.10">
    <property type="entry name" value="Glycoprotein, Type 4 Pilin"/>
    <property type="match status" value="1"/>
</dbReference>
<keyword evidence="1" id="KW-1133">Transmembrane helix</keyword>
<dbReference type="InterPro" id="IPR045584">
    <property type="entry name" value="Pilin-like"/>
</dbReference>
<dbReference type="Pfam" id="PF07963">
    <property type="entry name" value="N_methyl"/>
    <property type="match status" value="1"/>
</dbReference>
<keyword evidence="1" id="KW-0812">Transmembrane</keyword>
<feature type="transmembrane region" description="Helical" evidence="1">
    <location>
        <begin position="12"/>
        <end position="34"/>
    </location>
</feature>
<evidence type="ECO:0000256" key="1">
    <source>
        <dbReference type="SAM" id="Phobius"/>
    </source>
</evidence>
<dbReference type="Proteomes" id="UP000886865">
    <property type="component" value="Unassembled WGS sequence"/>
</dbReference>
<proteinExistence type="predicted"/>
<dbReference type="EMBL" id="DVJQ01000065">
    <property type="protein sequence ID" value="HIS74880.1"/>
    <property type="molecule type" value="Genomic_DNA"/>
</dbReference>
<name>A0A9D1FKH9_9BACT</name>
<dbReference type="NCBIfam" id="TIGR02532">
    <property type="entry name" value="IV_pilin_GFxxxE"/>
    <property type="match status" value="1"/>
</dbReference>
<evidence type="ECO:0000313" key="2">
    <source>
        <dbReference type="EMBL" id="HIS74880.1"/>
    </source>
</evidence>
<protein>
    <submittedName>
        <fullName evidence="2">Type II secretion system protein</fullName>
    </submittedName>
</protein>
<gene>
    <name evidence="2" type="ORF">IAA86_07660</name>
</gene>
<dbReference type="AlphaFoldDB" id="A0A9D1FKH9"/>
<dbReference type="SUPFAM" id="SSF54523">
    <property type="entry name" value="Pili subunits"/>
    <property type="match status" value="1"/>
</dbReference>
<reference evidence="2" key="2">
    <citation type="journal article" date="2021" name="PeerJ">
        <title>Extensive microbial diversity within the chicken gut microbiome revealed by metagenomics and culture.</title>
        <authorList>
            <person name="Gilroy R."/>
            <person name="Ravi A."/>
            <person name="Getino M."/>
            <person name="Pursley I."/>
            <person name="Horton D.L."/>
            <person name="Alikhan N.F."/>
            <person name="Baker D."/>
            <person name="Gharbi K."/>
            <person name="Hall N."/>
            <person name="Watson M."/>
            <person name="Adriaenssens E.M."/>
            <person name="Foster-Nyarko E."/>
            <person name="Jarju S."/>
            <person name="Secka A."/>
            <person name="Antonio M."/>
            <person name="Oren A."/>
            <person name="Chaudhuri R.R."/>
            <person name="La Ragione R."/>
            <person name="Hildebrand F."/>
            <person name="Pallen M.J."/>
        </authorList>
    </citation>
    <scope>NUCLEOTIDE SEQUENCE</scope>
    <source>
        <strain evidence="2">CHK152-2871</strain>
    </source>
</reference>
<evidence type="ECO:0000313" key="3">
    <source>
        <dbReference type="Proteomes" id="UP000886865"/>
    </source>
</evidence>
<sequence length="200" mass="22111">MKKVNSKRAFTLAEVLVTLAIIGIVAALTIPVVIAKFRQHEYKTAGKKAFSELSAAIQTLSLQYGLSIQDYTDSSDAQKEKFYNTLEKTLNIVKTDTGSDGHTILITNDGFAYHIINVNEYYVDVNNNASPTKLSAAQSDWERADYDDEDDLFDSMSWNKVELSDIFYVGFNSKTGAGVVLPYVDNVANVAFPNSENTTP</sequence>
<accession>A0A9D1FKH9</accession>
<dbReference type="InterPro" id="IPR012902">
    <property type="entry name" value="N_methyl_site"/>
</dbReference>